<evidence type="ECO:0000313" key="2">
    <source>
        <dbReference type="EMBL" id="KAJ8018287.1"/>
    </source>
</evidence>
<dbReference type="OrthoDB" id="6156427at2759"/>
<reference evidence="2" key="1">
    <citation type="submission" date="2021-10" db="EMBL/GenBank/DDBJ databases">
        <title>Tropical sea cucumber genome reveals ecological adaptation and Cuvierian tubules defense mechanism.</title>
        <authorList>
            <person name="Chen T."/>
        </authorList>
    </citation>
    <scope>NUCLEOTIDE SEQUENCE</scope>
    <source>
        <strain evidence="2">Nanhai2018</strain>
        <tissue evidence="2">Muscle</tissue>
    </source>
</reference>
<dbReference type="EMBL" id="JAIZAY010000466">
    <property type="protein sequence ID" value="KAJ8018287.1"/>
    <property type="molecule type" value="Genomic_DNA"/>
</dbReference>
<dbReference type="PANTHER" id="PTHR46704">
    <property type="entry name" value="CXC DOMAIN-CONTAINING PROTEIN-RELATED"/>
    <property type="match status" value="1"/>
</dbReference>
<keyword evidence="3" id="KW-1185">Reference proteome</keyword>
<organism evidence="2 3">
    <name type="scientific">Holothuria leucospilota</name>
    <name type="common">Black long sea cucumber</name>
    <name type="synonym">Mertensiothuria leucospilota</name>
    <dbReference type="NCBI Taxonomy" id="206669"/>
    <lineage>
        <taxon>Eukaryota</taxon>
        <taxon>Metazoa</taxon>
        <taxon>Echinodermata</taxon>
        <taxon>Eleutherozoa</taxon>
        <taxon>Echinozoa</taxon>
        <taxon>Holothuroidea</taxon>
        <taxon>Aspidochirotacea</taxon>
        <taxon>Aspidochirotida</taxon>
        <taxon>Holothuriidae</taxon>
        <taxon>Holothuria</taxon>
    </lineage>
</organism>
<comment type="caution">
    <text evidence="2">The sequence shown here is derived from an EMBL/GenBank/DDBJ whole genome shotgun (WGS) entry which is preliminary data.</text>
</comment>
<dbReference type="AlphaFoldDB" id="A0A9Q1BBC5"/>
<protein>
    <recommendedName>
        <fullName evidence="1">Tesmin/TSO1-like CXC domain-containing protein</fullName>
    </recommendedName>
</protein>
<dbReference type="InterPro" id="IPR033467">
    <property type="entry name" value="Tesmin/TSO1-like_CXC"/>
</dbReference>
<name>A0A9Q1BBC5_HOLLE</name>
<accession>A0A9Q1BBC5</accession>
<evidence type="ECO:0000259" key="1">
    <source>
        <dbReference type="SMART" id="SM01114"/>
    </source>
</evidence>
<proteinExistence type="predicted"/>
<evidence type="ECO:0000313" key="3">
    <source>
        <dbReference type="Proteomes" id="UP001152320"/>
    </source>
</evidence>
<feature type="domain" description="Tesmin/TSO1-like CXC" evidence="1">
    <location>
        <begin position="262"/>
        <end position="305"/>
    </location>
</feature>
<dbReference type="SMART" id="SM01114">
    <property type="entry name" value="CXC"/>
    <property type="match status" value="1"/>
</dbReference>
<gene>
    <name evidence="2" type="ORF">HOLleu_43796</name>
</gene>
<dbReference type="Proteomes" id="UP001152320">
    <property type="component" value="Unassembled WGS sequence"/>
</dbReference>
<sequence>MPCRSRKDVFLANKDNKQRFINMIGQRMDDRGFDVTHADDDADLMIVKRAVECANDGSTVVVGEDTDLLVLLCYHASATLHDIYFMSEKSKQKIWDIKKTKSVLGMEICNHLLFVHAISGCDTTWHPFGISKGVTLKKMLNDDHFKKQEEVFTRCASEKGIVQTGEEALICLYGGIHGEKLDVLRARKFFSKVASSKTPIKLQALRPTSAAARYHSLCVFLQIQQWVGARDDLVPHDWGWYTADEKLMPVKTNMPPAPEMLLKVIRCKCKTNCDTKRCTCRKHGLECSTGCGECRGIDCTNAADYNIETDEEM</sequence>
<dbReference type="PANTHER" id="PTHR46704:SF1">
    <property type="entry name" value="TELOMERE LENGTH REGULATION PROTEIN TEL2 HOMOLOG"/>
    <property type="match status" value="1"/>
</dbReference>